<dbReference type="AlphaFoldDB" id="W0V6Q8"/>
<accession>W0V6Q8</accession>
<dbReference type="PATRIC" id="fig|1349767.4.peg.4147"/>
<dbReference type="STRING" id="1349767.GJA_2402"/>
<dbReference type="Proteomes" id="UP000027604">
    <property type="component" value="Chromosome I"/>
</dbReference>
<protein>
    <submittedName>
        <fullName evidence="1">Uncharacterized protein</fullName>
    </submittedName>
</protein>
<proteinExistence type="predicted"/>
<organism evidence="1 2">
    <name type="scientific">Janthinobacterium agaricidamnosum NBRC 102515 = DSM 9628</name>
    <dbReference type="NCBI Taxonomy" id="1349767"/>
    <lineage>
        <taxon>Bacteria</taxon>
        <taxon>Pseudomonadati</taxon>
        <taxon>Pseudomonadota</taxon>
        <taxon>Betaproteobacteria</taxon>
        <taxon>Burkholderiales</taxon>
        <taxon>Oxalobacteraceae</taxon>
        <taxon>Janthinobacterium</taxon>
    </lineage>
</organism>
<sequence>MFDGAEVGDGVERMHERALLWRRDCYNIRPIAARRKGSASA</sequence>
<evidence type="ECO:0000313" key="2">
    <source>
        <dbReference type="Proteomes" id="UP000027604"/>
    </source>
</evidence>
<dbReference type="KEGG" id="jag:GJA_2402"/>
<dbReference type="EMBL" id="HG322949">
    <property type="protein sequence ID" value="CDG83033.1"/>
    <property type="molecule type" value="Genomic_DNA"/>
</dbReference>
<evidence type="ECO:0000313" key="1">
    <source>
        <dbReference type="EMBL" id="CDG83033.1"/>
    </source>
</evidence>
<reference evidence="1 2" key="1">
    <citation type="journal article" date="2015" name="Genome Announc.">
        <title>Genome Sequence of Mushroom Soft-Rot Pathogen Janthinobacterium agaricidamnosum.</title>
        <authorList>
            <person name="Graupner K."/>
            <person name="Lackner G."/>
            <person name="Hertweck C."/>
        </authorList>
    </citation>
    <scope>NUCLEOTIDE SEQUENCE [LARGE SCALE GENOMIC DNA]</scope>
    <source>
        <strain evidence="2">NBRC 102515 / DSM 9628</strain>
    </source>
</reference>
<keyword evidence="2" id="KW-1185">Reference proteome</keyword>
<dbReference type="HOGENOM" id="CLU_3271318_0_0_4"/>
<gene>
    <name evidence="1" type="ORF">GJA_2402</name>
</gene>
<name>W0V6Q8_9BURK</name>